<dbReference type="SMART" id="SM00450">
    <property type="entry name" value="RHOD"/>
    <property type="match status" value="1"/>
</dbReference>
<dbReference type="PANTHER" id="PTHR45431:SF3">
    <property type="entry name" value="RHODANESE-LIKE DOMAIN-CONTAINING PROTEIN 15, CHLOROPLASTIC"/>
    <property type="match status" value="1"/>
</dbReference>
<dbReference type="InterPro" id="IPR036873">
    <property type="entry name" value="Rhodanese-like_dom_sf"/>
</dbReference>
<evidence type="ECO:0000313" key="3">
    <source>
        <dbReference type="Proteomes" id="UP000199531"/>
    </source>
</evidence>
<dbReference type="EMBL" id="FOCW01000010">
    <property type="protein sequence ID" value="SEN90890.1"/>
    <property type="molecule type" value="Genomic_DNA"/>
</dbReference>
<feature type="domain" description="Rhodanese" evidence="1">
    <location>
        <begin position="19"/>
        <end position="98"/>
    </location>
</feature>
<gene>
    <name evidence="2" type="ORF">SAMN02745977_02321</name>
</gene>
<dbReference type="CDD" id="cd00158">
    <property type="entry name" value="RHOD"/>
    <property type="match status" value="1"/>
</dbReference>
<evidence type="ECO:0000313" key="2">
    <source>
        <dbReference type="EMBL" id="SEN90890.1"/>
    </source>
</evidence>
<dbReference type="InterPro" id="IPR052367">
    <property type="entry name" value="Thiosulfate_ST/Rhodanese-like"/>
</dbReference>
<organism evidence="2 3">
    <name type="scientific">Brachymonas denitrificans DSM 15123</name>
    <dbReference type="NCBI Taxonomy" id="1121117"/>
    <lineage>
        <taxon>Bacteria</taxon>
        <taxon>Pseudomonadati</taxon>
        <taxon>Pseudomonadota</taxon>
        <taxon>Betaproteobacteria</taxon>
        <taxon>Burkholderiales</taxon>
        <taxon>Comamonadaceae</taxon>
        <taxon>Brachymonas</taxon>
    </lineage>
</organism>
<dbReference type="Gene3D" id="3.40.250.10">
    <property type="entry name" value="Rhodanese-like domain"/>
    <property type="match status" value="1"/>
</dbReference>
<sequence>MNWLEQLRADMARNKMADVPADSVIVDVRSPGEFQMGHVQGALLLPLSDLMGGAALPVEDKDTPIVVYCASGGRSSMAQALLAQMGYSRVTNGGSPQEVAAVFNKPLVAG</sequence>
<dbReference type="Pfam" id="PF00581">
    <property type="entry name" value="Rhodanese"/>
    <property type="match status" value="1"/>
</dbReference>
<dbReference type="InterPro" id="IPR001763">
    <property type="entry name" value="Rhodanese-like_dom"/>
</dbReference>
<reference evidence="2 3" key="1">
    <citation type="submission" date="2016-10" db="EMBL/GenBank/DDBJ databases">
        <authorList>
            <person name="de Groot N.N."/>
        </authorList>
    </citation>
    <scope>NUCLEOTIDE SEQUENCE [LARGE SCALE GENOMIC DNA]</scope>
    <source>
        <strain evidence="2 3">DSM 15123</strain>
    </source>
</reference>
<name>A0A1H8KD43_9BURK</name>
<dbReference type="PROSITE" id="PS50206">
    <property type="entry name" value="RHODANESE_3"/>
    <property type="match status" value="1"/>
</dbReference>
<dbReference type="RefSeq" id="WP_234970133.1">
    <property type="nucleotide sequence ID" value="NZ_FOCW01000010.1"/>
</dbReference>
<dbReference type="Proteomes" id="UP000199531">
    <property type="component" value="Unassembled WGS sequence"/>
</dbReference>
<protein>
    <submittedName>
        <fullName evidence="2">Rhodanese-related sulfurtransferase</fullName>
    </submittedName>
</protein>
<dbReference type="STRING" id="1121117.SAMN02745977_02321"/>
<dbReference type="AlphaFoldDB" id="A0A1H8KD43"/>
<dbReference type="PANTHER" id="PTHR45431">
    <property type="entry name" value="RHODANESE-LIKE DOMAIN-CONTAINING PROTEIN 15, CHLOROPLASTIC"/>
    <property type="match status" value="1"/>
</dbReference>
<proteinExistence type="predicted"/>
<accession>A0A1H8KD43</accession>
<dbReference type="SUPFAM" id="SSF52821">
    <property type="entry name" value="Rhodanese/Cell cycle control phosphatase"/>
    <property type="match status" value="1"/>
</dbReference>
<keyword evidence="2" id="KW-0808">Transferase</keyword>
<dbReference type="GO" id="GO:0016740">
    <property type="term" value="F:transferase activity"/>
    <property type="evidence" value="ECO:0007669"/>
    <property type="project" value="UniProtKB-KW"/>
</dbReference>
<evidence type="ECO:0000259" key="1">
    <source>
        <dbReference type="PROSITE" id="PS50206"/>
    </source>
</evidence>
<keyword evidence="3" id="KW-1185">Reference proteome</keyword>